<dbReference type="RefSeq" id="WP_249699767.1">
    <property type="nucleotide sequence ID" value="NZ_JAMFLX010000014.1"/>
</dbReference>
<organism evidence="3 4">
    <name type="scientific">Parendozoicomonas callyspongiae</name>
    <dbReference type="NCBI Taxonomy" id="2942213"/>
    <lineage>
        <taxon>Bacteria</taxon>
        <taxon>Pseudomonadati</taxon>
        <taxon>Pseudomonadota</taxon>
        <taxon>Gammaproteobacteria</taxon>
        <taxon>Oceanospirillales</taxon>
        <taxon>Endozoicomonadaceae</taxon>
        <taxon>Parendozoicomonas</taxon>
    </lineage>
</organism>
<dbReference type="InterPro" id="IPR002737">
    <property type="entry name" value="MEMO1_fam"/>
</dbReference>
<dbReference type="NCBIfam" id="TIGR04336">
    <property type="entry name" value="AmmeMemoSam_B"/>
    <property type="match status" value="1"/>
</dbReference>
<evidence type="ECO:0000313" key="3">
    <source>
        <dbReference type="EMBL" id="MCL6270530.1"/>
    </source>
</evidence>
<dbReference type="CDD" id="cd07361">
    <property type="entry name" value="MEMO_like"/>
    <property type="match status" value="1"/>
</dbReference>
<dbReference type="HAMAP" id="MF_00055">
    <property type="entry name" value="MEMO1"/>
    <property type="match status" value="1"/>
</dbReference>
<dbReference type="Proteomes" id="UP001203338">
    <property type="component" value="Unassembled WGS sequence"/>
</dbReference>
<keyword evidence="4" id="KW-1185">Reference proteome</keyword>
<accession>A0ABT0PGL2</accession>
<evidence type="ECO:0000313" key="4">
    <source>
        <dbReference type="Proteomes" id="UP001203338"/>
    </source>
</evidence>
<dbReference type="EMBL" id="JAMFLX010000014">
    <property type="protein sequence ID" value="MCL6270530.1"/>
    <property type="molecule type" value="Genomic_DNA"/>
</dbReference>
<protein>
    <recommendedName>
        <fullName evidence="2">MEMO1 family protein M3P05_11410</fullName>
    </recommendedName>
</protein>
<comment type="caution">
    <text evidence="3">The sequence shown here is derived from an EMBL/GenBank/DDBJ whole genome shotgun (WGS) entry which is preliminary data.</text>
</comment>
<dbReference type="PANTHER" id="PTHR11060:SF0">
    <property type="entry name" value="PROTEIN MEMO1"/>
    <property type="match status" value="1"/>
</dbReference>
<proteinExistence type="inferred from homology"/>
<dbReference type="PANTHER" id="PTHR11060">
    <property type="entry name" value="PROTEIN MEMO1"/>
    <property type="match status" value="1"/>
</dbReference>
<dbReference type="Pfam" id="PF01875">
    <property type="entry name" value="Memo"/>
    <property type="match status" value="1"/>
</dbReference>
<dbReference type="Gene3D" id="3.40.830.10">
    <property type="entry name" value="LigB-like"/>
    <property type="match status" value="1"/>
</dbReference>
<evidence type="ECO:0000256" key="2">
    <source>
        <dbReference type="HAMAP-Rule" id="MF_00055"/>
    </source>
</evidence>
<evidence type="ECO:0000256" key="1">
    <source>
        <dbReference type="ARBA" id="ARBA00006315"/>
    </source>
</evidence>
<comment type="similarity">
    <text evidence="1 2">Belongs to the MEMO1 family.</text>
</comment>
<sequence>MSVRQPAVAGSFYPANSTTLKEAIARFLNEANSRELSAKVLIVPHAGYIYSGPVAASAYKLLESRGDEITRVVVLGPSHRALFEGLALPNCNTFNTPLGHVPLDSYAIENLLSLSQVHTLEAAHELEHSLEVQIPFLQTCLDSFTLIPLVVGEASPLAVSEVLEMLWGGSETLIIISTDLSHYHSYDEACSRDASTVRAIERLDHNLTGGQACGCRPLNGLLQLAQQKGMKITTLDVRNSGDTAGDAERVVGYGAFAAQ</sequence>
<name>A0ABT0PGL2_9GAMM</name>
<gene>
    <name evidence="3" type="primary">amrB</name>
    <name evidence="3" type="ORF">M3P05_11410</name>
</gene>
<reference evidence="3 4" key="1">
    <citation type="submission" date="2022-05" db="EMBL/GenBank/DDBJ databases">
        <authorList>
            <person name="Park J.-S."/>
        </authorList>
    </citation>
    <scope>NUCLEOTIDE SEQUENCE [LARGE SCALE GENOMIC DNA]</scope>
    <source>
        <strain evidence="3 4">2012CJ34-2</strain>
    </source>
</reference>